<sequence length="129" mass="13565">MVLPTTLCLAAAGAVINCWLMIRIGQVRMARKIELGDGGDAFLLARMRAQANFIETAPLTLILFALVELTGKGSWWLGPVGAIFMLGRVAHAIGMDGKFKAGRAIGTVTALLAQLGLATFAVLASVNLI</sequence>
<feature type="transmembrane region" description="Helical" evidence="5">
    <location>
        <begin position="6"/>
        <end position="22"/>
    </location>
</feature>
<reference evidence="6 7" key="1">
    <citation type="submission" date="2019-01" db="EMBL/GenBank/DDBJ databases">
        <authorList>
            <person name="Chen W.-M."/>
        </authorList>
    </citation>
    <scope>NUCLEOTIDE SEQUENCE [LARGE SCALE GENOMIC DNA]</scope>
    <source>
        <strain evidence="6 7">FSY-9</strain>
    </source>
</reference>
<keyword evidence="3 5" id="KW-1133">Transmembrane helix</keyword>
<dbReference type="PANTHER" id="PTHR35814">
    <property type="match status" value="1"/>
</dbReference>
<feature type="transmembrane region" description="Helical" evidence="5">
    <location>
        <begin position="75"/>
        <end position="93"/>
    </location>
</feature>
<evidence type="ECO:0000256" key="5">
    <source>
        <dbReference type="SAM" id="Phobius"/>
    </source>
</evidence>
<comment type="subcellular location">
    <subcellularLocation>
        <location evidence="1">Membrane</location>
    </subcellularLocation>
</comment>
<organism evidence="6 7">
    <name type="scientific">Novosphingobium umbonatum</name>
    <dbReference type="NCBI Taxonomy" id="1908524"/>
    <lineage>
        <taxon>Bacteria</taxon>
        <taxon>Pseudomonadati</taxon>
        <taxon>Pseudomonadota</taxon>
        <taxon>Alphaproteobacteria</taxon>
        <taxon>Sphingomonadales</taxon>
        <taxon>Sphingomonadaceae</taxon>
        <taxon>Novosphingobium</taxon>
    </lineage>
</organism>
<gene>
    <name evidence="6" type="ORF">EOE18_05905</name>
</gene>
<feature type="transmembrane region" description="Helical" evidence="5">
    <location>
        <begin position="105"/>
        <end position="126"/>
    </location>
</feature>
<keyword evidence="4 5" id="KW-0472">Membrane</keyword>
<name>A0A437N8U3_9SPHN</name>
<dbReference type="Proteomes" id="UP000282837">
    <property type="component" value="Unassembled WGS sequence"/>
</dbReference>
<dbReference type="PANTHER" id="PTHR35814:SF1">
    <property type="entry name" value="GLUTATHIONE S-TRANSFERASE-RELATED"/>
    <property type="match status" value="1"/>
</dbReference>
<keyword evidence="2 5" id="KW-0812">Transmembrane</keyword>
<dbReference type="OrthoDB" id="7619858at2"/>
<evidence type="ECO:0000313" key="7">
    <source>
        <dbReference type="Proteomes" id="UP000282837"/>
    </source>
</evidence>
<evidence type="ECO:0000313" key="6">
    <source>
        <dbReference type="EMBL" id="RVU06355.1"/>
    </source>
</evidence>
<dbReference type="AlphaFoldDB" id="A0A437N8U3"/>
<dbReference type="Pfam" id="PF01124">
    <property type="entry name" value="MAPEG"/>
    <property type="match status" value="1"/>
</dbReference>
<dbReference type="Gene3D" id="1.20.120.550">
    <property type="entry name" value="Membrane associated eicosanoid/glutathione metabolism-like domain"/>
    <property type="match status" value="1"/>
</dbReference>
<evidence type="ECO:0000256" key="4">
    <source>
        <dbReference type="ARBA" id="ARBA00023136"/>
    </source>
</evidence>
<dbReference type="InterPro" id="IPR023352">
    <property type="entry name" value="MAPEG-like_dom_sf"/>
</dbReference>
<dbReference type="EMBL" id="SACO01000003">
    <property type="protein sequence ID" value="RVU06355.1"/>
    <property type="molecule type" value="Genomic_DNA"/>
</dbReference>
<dbReference type="SUPFAM" id="SSF161084">
    <property type="entry name" value="MAPEG domain-like"/>
    <property type="match status" value="1"/>
</dbReference>
<proteinExistence type="predicted"/>
<keyword evidence="7" id="KW-1185">Reference proteome</keyword>
<evidence type="ECO:0000256" key="1">
    <source>
        <dbReference type="ARBA" id="ARBA00004370"/>
    </source>
</evidence>
<protein>
    <submittedName>
        <fullName evidence="6">MAPEG family protein</fullName>
    </submittedName>
</protein>
<evidence type="ECO:0000256" key="3">
    <source>
        <dbReference type="ARBA" id="ARBA00022989"/>
    </source>
</evidence>
<dbReference type="GO" id="GO:0016020">
    <property type="term" value="C:membrane"/>
    <property type="evidence" value="ECO:0007669"/>
    <property type="project" value="UniProtKB-SubCell"/>
</dbReference>
<feature type="transmembrane region" description="Helical" evidence="5">
    <location>
        <begin position="51"/>
        <end position="69"/>
    </location>
</feature>
<accession>A0A437N8U3</accession>
<evidence type="ECO:0000256" key="2">
    <source>
        <dbReference type="ARBA" id="ARBA00022692"/>
    </source>
</evidence>
<comment type="caution">
    <text evidence="6">The sequence shown here is derived from an EMBL/GenBank/DDBJ whole genome shotgun (WGS) entry which is preliminary data.</text>
</comment>
<dbReference type="InterPro" id="IPR001129">
    <property type="entry name" value="Membr-assoc_MAPEG"/>
</dbReference>